<feature type="domain" description="Glycosyltransferase 2-like" evidence="2">
    <location>
        <begin position="4"/>
        <end position="174"/>
    </location>
</feature>
<gene>
    <name evidence="3" type="ORF">BJ998_000032</name>
</gene>
<dbReference type="PANTHER" id="PTHR43685">
    <property type="entry name" value="GLYCOSYLTRANSFERASE"/>
    <property type="match status" value="1"/>
</dbReference>
<keyword evidence="1" id="KW-0472">Membrane</keyword>
<name>A0A7W9KAD6_9PSEU</name>
<reference evidence="3 4" key="1">
    <citation type="submission" date="2020-08" db="EMBL/GenBank/DDBJ databases">
        <title>Sequencing the genomes of 1000 actinobacteria strains.</title>
        <authorList>
            <person name="Klenk H.-P."/>
        </authorList>
    </citation>
    <scope>NUCLEOTIDE SEQUENCE [LARGE SCALE GENOMIC DNA]</scope>
    <source>
        <strain evidence="3 4">DSM 43851</strain>
    </source>
</reference>
<protein>
    <submittedName>
        <fullName evidence="3">GT2 family glycosyltransferase</fullName>
    </submittedName>
</protein>
<dbReference type="PANTHER" id="PTHR43685:SF2">
    <property type="entry name" value="GLYCOSYLTRANSFERASE 2-LIKE DOMAIN-CONTAINING PROTEIN"/>
    <property type="match status" value="1"/>
</dbReference>
<dbReference type="RefSeq" id="WP_184857328.1">
    <property type="nucleotide sequence ID" value="NZ_BAAAWY010000057.1"/>
</dbReference>
<proteinExistence type="predicted"/>
<accession>A0A7W9KAD6</accession>
<organism evidence="3 4">
    <name type="scientific">Kutzneria kofuensis</name>
    <dbReference type="NCBI Taxonomy" id="103725"/>
    <lineage>
        <taxon>Bacteria</taxon>
        <taxon>Bacillati</taxon>
        <taxon>Actinomycetota</taxon>
        <taxon>Actinomycetes</taxon>
        <taxon>Pseudonocardiales</taxon>
        <taxon>Pseudonocardiaceae</taxon>
        <taxon>Kutzneria</taxon>
    </lineage>
</organism>
<evidence type="ECO:0000313" key="3">
    <source>
        <dbReference type="EMBL" id="MBB5888836.1"/>
    </source>
</evidence>
<dbReference type="InterPro" id="IPR001173">
    <property type="entry name" value="Glyco_trans_2-like"/>
</dbReference>
<dbReference type="SUPFAM" id="SSF53448">
    <property type="entry name" value="Nucleotide-diphospho-sugar transferases"/>
    <property type="match status" value="2"/>
</dbReference>
<sequence length="717" mass="76856">MTVTVVVCAYTERRWPDLVAAVASVAAQTVPPDQLLLVIDHNPALAARAEAEIAGVTVLVNTNRRGLSGARNTALAHATGDIVVFLDDDASAASPDWLELLLAPYENPLVAAVGGAATPLWPGERPATLPAGSDRGELDWVVGCTYTGQPVQLAEVRNLMGCNMSFRRTVFEAVGGFTEDMGRVGAVPVGCEETELCIRLRQRDPSARIVFEPRALVRHRVSADRLSWSYLRRRSWGEGISKAAVSRLVGPGDALSTERAYTTRIIPAAFLRELVRLHLAGAFALVVSVLFAAAGYARGKFGRAVATDLGVVSVGEWDRSAEEPPRFPYPARVLVRDGVTVLGEVTVAAGAEPDGLWDVPATEDARTVTPSVTVVVPSAGRPELATRCVRSVLATEYPRLEVIVVDNRPEVPALRELAASDDRVRYVAEPVRGLSNARNRGAAEASGEIIAFTDDDAVVDRLWLDRLVAEFADPAVDCVTGLVLPYALETPAQQWFEQWGGFGKGFRRTRFDAHGASGSDDVRTGPLYPFAAGLFGSGNSMAWRAVSYRELGGCDPLLGAGSATKSGEDLELFIRLVRSGGVLVYTPHAVVRHEHRRGFDDLVGQMRGYGTGLLPLFAVYVGRRPAELLAVARRVPGGLRHFLGGDSARNQGRGHDFPPELSKAELHGVLAGPFALLRGLLTAPKRRLGLPEPQATAAVRAAEETAPTPLKLLRGGR</sequence>
<keyword evidence="3" id="KW-0808">Transferase</keyword>
<feature type="domain" description="Glycosyltransferase 2-like" evidence="2">
    <location>
        <begin position="373"/>
        <end position="512"/>
    </location>
</feature>
<dbReference type="Pfam" id="PF00535">
    <property type="entry name" value="Glycos_transf_2"/>
    <property type="match status" value="2"/>
</dbReference>
<dbReference type="InterPro" id="IPR029044">
    <property type="entry name" value="Nucleotide-diphossugar_trans"/>
</dbReference>
<comment type="caution">
    <text evidence="3">The sequence shown here is derived from an EMBL/GenBank/DDBJ whole genome shotgun (WGS) entry which is preliminary data.</text>
</comment>
<keyword evidence="1" id="KW-0812">Transmembrane</keyword>
<evidence type="ECO:0000259" key="2">
    <source>
        <dbReference type="Pfam" id="PF00535"/>
    </source>
</evidence>
<dbReference type="Gene3D" id="3.90.550.10">
    <property type="entry name" value="Spore Coat Polysaccharide Biosynthesis Protein SpsA, Chain A"/>
    <property type="match status" value="2"/>
</dbReference>
<evidence type="ECO:0000256" key="1">
    <source>
        <dbReference type="SAM" id="Phobius"/>
    </source>
</evidence>
<dbReference type="Proteomes" id="UP000585638">
    <property type="component" value="Unassembled WGS sequence"/>
</dbReference>
<dbReference type="EMBL" id="JACHIR010000001">
    <property type="protein sequence ID" value="MBB5888836.1"/>
    <property type="molecule type" value="Genomic_DNA"/>
</dbReference>
<feature type="transmembrane region" description="Helical" evidence="1">
    <location>
        <begin position="277"/>
        <end position="297"/>
    </location>
</feature>
<dbReference type="AlphaFoldDB" id="A0A7W9KAD6"/>
<dbReference type="GO" id="GO:0016740">
    <property type="term" value="F:transferase activity"/>
    <property type="evidence" value="ECO:0007669"/>
    <property type="project" value="UniProtKB-KW"/>
</dbReference>
<dbReference type="InterPro" id="IPR050834">
    <property type="entry name" value="Glycosyltransf_2"/>
</dbReference>
<evidence type="ECO:0000313" key="4">
    <source>
        <dbReference type="Proteomes" id="UP000585638"/>
    </source>
</evidence>
<keyword evidence="1" id="KW-1133">Transmembrane helix</keyword>
<keyword evidence="4" id="KW-1185">Reference proteome</keyword>